<organism evidence="7">
    <name type="scientific">marine metagenome</name>
    <dbReference type="NCBI Taxonomy" id="408172"/>
    <lineage>
        <taxon>unclassified sequences</taxon>
        <taxon>metagenomes</taxon>
        <taxon>ecological metagenomes</taxon>
    </lineage>
</organism>
<dbReference type="Gene3D" id="3.40.605.10">
    <property type="entry name" value="Aldehyde Dehydrogenase, Chain A, domain 1"/>
    <property type="match status" value="1"/>
</dbReference>
<evidence type="ECO:0000313" key="7">
    <source>
        <dbReference type="EMBL" id="SVB98282.1"/>
    </source>
</evidence>
<dbReference type="PANTHER" id="PTHR42862:SF1">
    <property type="entry name" value="DELTA-1-PYRROLINE-5-CARBOXYLATE DEHYDROGENASE 2, ISOFORM A-RELATED"/>
    <property type="match status" value="1"/>
</dbReference>
<dbReference type="PANTHER" id="PTHR42862">
    <property type="entry name" value="DELTA-1-PYRROLINE-5-CARBOXYLATE DEHYDROGENASE 1, ISOFORM A-RELATED"/>
    <property type="match status" value="1"/>
</dbReference>
<protein>
    <recommendedName>
        <fullName evidence="2">L-glutamate gamma-semialdehyde dehydrogenase</fullName>
        <ecNumber evidence="2">1.2.1.88</ecNumber>
    </recommendedName>
</protein>
<proteinExistence type="predicted"/>
<feature type="non-terminal residue" evidence="7">
    <location>
        <position position="1"/>
    </location>
</feature>
<dbReference type="SUPFAM" id="SSF53720">
    <property type="entry name" value="ALDH-like"/>
    <property type="match status" value="1"/>
</dbReference>
<dbReference type="InterPro" id="IPR015590">
    <property type="entry name" value="Aldehyde_DH_dom"/>
</dbReference>
<gene>
    <name evidence="7" type="ORF">METZ01_LOCUS251136</name>
</gene>
<sequence length="445" mass="48506">QTAEAVQAAKDAFAAWNQRGWKARCALLQTAAGLIRDRKYYLAAVMTLEVGKNRLEALGDVEESADLISYYCQIMEENNGFVRKMDRLAPNENVVGYLVPFGVWGVIAPFNFPMALSAGMAAGALVTGNTVVYKPSSDAPWTGALLNKVLVDAGLPDGVFNLLNGAGSIIGEELVTNNNVDGLVFTGSKTVGMDIYQRFSKHYPKPCIIEMGGKNPAIVTQNGNLDIASEGIMRSAFGFGGQKCSACSRAYIEQSVFHEFLDLLIHKTKSLIIGNPTDQDTFLGPLINASAYDDFQSYVESAHKDGTVLTGGKLYSHSNLDNGFFVEPTIITDLDEYHPLVKSELFCPILYIRSVKNLEEALTFANDTEYGLTAGFFSEDQEEIDLFFNTIRAGVTYVNRRSGATTGAWPGVQPFCGWQSSGSTGKGCCGPYYVTQFMREQSRTV</sequence>
<keyword evidence="3" id="KW-0560">Oxidoreductase</keyword>
<dbReference type="PROSITE" id="PS00070">
    <property type="entry name" value="ALDEHYDE_DEHYDR_CYS"/>
    <property type="match status" value="1"/>
</dbReference>
<comment type="pathway">
    <text evidence="1">Amino-acid degradation; L-proline degradation into L-glutamate; L-glutamate from L-proline: step 2/2.</text>
</comment>
<evidence type="ECO:0000256" key="4">
    <source>
        <dbReference type="ARBA" id="ARBA00023027"/>
    </source>
</evidence>
<feature type="domain" description="Aldehyde dehydrogenase" evidence="6">
    <location>
        <begin position="2"/>
        <end position="439"/>
    </location>
</feature>
<dbReference type="PROSITE" id="PS00687">
    <property type="entry name" value="ALDEHYDE_DEHYDR_GLU"/>
    <property type="match status" value="1"/>
</dbReference>
<dbReference type="InterPro" id="IPR016163">
    <property type="entry name" value="Ald_DH_C"/>
</dbReference>
<dbReference type="GO" id="GO:0003842">
    <property type="term" value="F:L-glutamate gamma-semialdehyde dehydrogenase activity"/>
    <property type="evidence" value="ECO:0007669"/>
    <property type="project" value="UniProtKB-EC"/>
</dbReference>
<dbReference type="GO" id="GO:0010133">
    <property type="term" value="P:L-proline catabolic process to L-glutamate"/>
    <property type="evidence" value="ECO:0007669"/>
    <property type="project" value="TreeGrafter"/>
</dbReference>
<accession>A0A382IG97</accession>
<dbReference type="Pfam" id="PF00171">
    <property type="entry name" value="Aldedh"/>
    <property type="match status" value="1"/>
</dbReference>
<evidence type="ECO:0000259" key="6">
    <source>
        <dbReference type="Pfam" id="PF00171"/>
    </source>
</evidence>
<dbReference type="InterPro" id="IPR016160">
    <property type="entry name" value="Ald_DH_CS_CYS"/>
</dbReference>
<feature type="non-terminal residue" evidence="7">
    <location>
        <position position="445"/>
    </location>
</feature>
<dbReference type="Gene3D" id="3.40.309.10">
    <property type="entry name" value="Aldehyde Dehydrogenase, Chain A, domain 2"/>
    <property type="match status" value="1"/>
</dbReference>
<dbReference type="InterPro" id="IPR050485">
    <property type="entry name" value="Proline_metab_enzyme"/>
</dbReference>
<evidence type="ECO:0000256" key="3">
    <source>
        <dbReference type="ARBA" id="ARBA00023002"/>
    </source>
</evidence>
<dbReference type="InterPro" id="IPR016161">
    <property type="entry name" value="Ald_DH/histidinol_DH"/>
</dbReference>
<dbReference type="FunFam" id="3.40.309.10:FF:000005">
    <property type="entry name" value="1-pyrroline-5-carboxylate dehydrogenase 1"/>
    <property type="match status" value="1"/>
</dbReference>
<name>A0A382IG97_9ZZZZ</name>
<keyword evidence="4" id="KW-0520">NAD</keyword>
<dbReference type="InterPro" id="IPR016162">
    <property type="entry name" value="Ald_DH_N"/>
</dbReference>
<dbReference type="InterPro" id="IPR029510">
    <property type="entry name" value="Ald_DH_CS_GLU"/>
</dbReference>
<evidence type="ECO:0000256" key="1">
    <source>
        <dbReference type="ARBA" id="ARBA00004786"/>
    </source>
</evidence>
<dbReference type="GO" id="GO:0009898">
    <property type="term" value="C:cytoplasmic side of plasma membrane"/>
    <property type="evidence" value="ECO:0007669"/>
    <property type="project" value="TreeGrafter"/>
</dbReference>
<dbReference type="AlphaFoldDB" id="A0A382IG97"/>
<dbReference type="EMBL" id="UINC01067015">
    <property type="protein sequence ID" value="SVB98282.1"/>
    <property type="molecule type" value="Genomic_DNA"/>
</dbReference>
<reference evidence="7" key="1">
    <citation type="submission" date="2018-05" db="EMBL/GenBank/DDBJ databases">
        <authorList>
            <person name="Lanie J.A."/>
            <person name="Ng W.-L."/>
            <person name="Kazmierczak K.M."/>
            <person name="Andrzejewski T.M."/>
            <person name="Davidsen T.M."/>
            <person name="Wayne K.J."/>
            <person name="Tettelin H."/>
            <person name="Glass J.I."/>
            <person name="Rusch D."/>
            <person name="Podicherti R."/>
            <person name="Tsui H.-C.T."/>
            <person name="Winkler M.E."/>
        </authorList>
    </citation>
    <scope>NUCLEOTIDE SEQUENCE</scope>
</reference>
<comment type="catalytic activity">
    <reaction evidence="5">
        <text>L-glutamate 5-semialdehyde + NAD(+) + H2O = L-glutamate + NADH + 2 H(+)</text>
        <dbReference type="Rhea" id="RHEA:30235"/>
        <dbReference type="ChEBI" id="CHEBI:15377"/>
        <dbReference type="ChEBI" id="CHEBI:15378"/>
        <dbReference type="ChEBI" id="CHEBI:29985"/>
        <dbReference type="ChEBI" id="CHEBI:57540"/>
        <dbReference type="ChEBI" id="CHEBI:57945"/>
        <dbReference type="ChEBI" id="CHEBI:58066"/>
        <dbReference type="EC" id="1.2.1.88"/>
    </reaction>
</comment>
<evidence type="ECO:0000256" key="5">
    <source>
        <dbReference type="ARBA" id="ARBA00048142"/>
    </source>
</evidence>
<evidence type="ECO:0000256" key="2">
    <source>
        <dbReference type="ARBA" id="ARBA00012884"/>
    </source>
</evidence>
<dbReference type="EC" id="1.2.1.88" evidence="2"/>